<keyword evidence="2" id="KW-1185">Reference proteome</keyword>
<dbReference type="EMBL" id="JADCNL010000002">
    <property type="protein sequence ID" value="KAG0492891.1"/>
    <property type="molecule type" value="Genomic_DNA"/>
</dbReference>
<gene>
    <name evidence="1" type="ORF">HPP92_006289</name>
</gene>
<dbReference type="OrthoDB" id="1697732at2759"/>
<dbReference type="AlphaFoldDB" id="A0A835RIR9"/>
<dbReference type="Proteomes" id="UP000636800">
    <property type="component" value="Chromosome 2"/>
</dbReference>
<protein>
    <submittedName>
        <fullName evidence="1">Uncharacterized protein</fullName>
    </submittedName>
</protein>
<organism evidence="1 2">
    <name type="scientific">Vanilla planifolia</name>
    <name type="common">Vanilla</name>
    <dbReference type="NCBI Taxonomy" id="51239"/>
    <lineage>
        <taxon>Eukaryota</taxon>
        <taxon>Viridiplantae</taxon>
        <taxon>Streptophyta</taxon>
        <taxon>Embryophyta</taxon>
        <taxon>Tracheophyta</taxon>
        <taxon>Spermatophyta</taxon>
        <taxon>Magnoliopsida</taxon>
        <taxon>Liliopsida</taxon>
        <taxon>Asparagales</taxon>
        <taxon>Orchidaceae</taxon>
        <taxon>Vanilloideae</taxon>
        <taxon>Vanilleae</taxon>
        <taxon>Vanilla</taxon>
    </lineage>
</organism>
<reference evidence="1 2" key="1">
    <citation type="journal article" date="2020" name="Nat. Food">
        <title>A phased Vanilla planifolia genome enables genetic improvement of flavour and production.</title>
        <authorList>
            <person name="Hasing T."/>
            <person name="Tang H."/>
            <person name="Brym M."/>
            <person name="Khazi F."/>
            <person name="Huang T."/>
            <person name="Chambers A.H."/>
        </authorList>
    </citation>
    <scope>NUCLEOTIDE SEQUENCE [LARGE SCALE GENOMIC DNA]</scope>
    <source>
        <tissue evidence="1">Leaf</tissue>
    </source>
</reference>
<name>A0A835RIR9_VANPL</name>
<proteinExistence type="predicted"/>
<evidence type="ECO:0000313" key="2">
    <source>
        <dbReference type="Proteomes" id="UP000636800"/>
    </source>
</evidence>
<evidence type="ECO:0000313" key="1">
    <source>
        <dbReference type="EMBL" id="KAG0492891.1"/>
    </source>
</evidence>
<comment type="caution">
    <text evidence="1">The sequence shown here is derived from an EMBL/GenBank/DDBJ whole genome shotgun (WGS) entry which is preliminary data.</text>
</comment>
<accession>A0A835RIR9</accession>
<sequence>MKGCGVPLPLAKRGDCTFTVKAAFCTGKSCKGLLVINDNEDLYKMVFPKAFPRGNRL</sequence>